<dbReference type="Gene3D" id="2.30.29.30">
    <property type="entry name" value="Pleckstrin-homology domain (PH domain)/Phosphotyrosine-binding domain (PTB)"/>
    <property type="match status" value="1"/>
</dbReference>
<dbReference type="SUPFAM" id="SSF50729">
    <property type="entry name" value="PH domain-like"/>
    <property type="match status" value="1"/>
</dbReference>
<sequence>MTLSSDDEAKVKSVLPSSKGKIYAIARAKCTRYFAGPQPDERRRVPRLYGAIALVLDHTQNVIYLRLVDLDGARGVLWEYRLENSSDYTDSEDGSLSHMITDAYGSVRIVFTTEDEERKFLGAVRDARRGSPDINRLKPNFLRKGAARDDDIKYSMVSTPNSVSSKEIELDYVHLERRTARSPTRRPLGSTSHLDRDKRLPTSAVLSYRSPARL</sequence>
<organism evidence="3 4">
    <name type="scientific">Ceriporiopsis subvermispora (strain B)</name>
    <name type="common">White-rot fungus</name>
    <name type="synonym">Gelatoporia subvermispora</name>
    <dbReference type="NCBI Taxonomy" id="914234"/>
    <lineage>
        <taxon>Eukaryota</taxon>
        <taxon>Fungi</taxon>
        <taxon>Dikarya</taxon>
        <taxon>Basidiomycota</taxon>
        <taxon>Agaricomycotina</taxon>
        <taxon>Agaricomycetes</taxon>
        <taxon>Polyporales</taxon>
        <taxon>Gelatoporiaceae</taxon>
        <taxon>Gelatoporia</taxon>
    </lineage>
</organism>
<protein>
    <recommendedName>
        <fullName evidence="2">WH1 domain-containing protein</fullName>
    </recommendedName>
</protein>
<proteinExistence type="predicted"/>
<name>M2RCR7_CERS8</name>
<accession>M2RCR7</accession>
<reference evidence="3 4" key="1">
    <citation type="journal article" date="2012" name="Proc. Natl. Acad. Sci. U.S.A.">
        <title>Comparative genomics of Ceriporiopsis subvermispora and Phanerochaete chrysosporium provide insight into selective ligninolysis.</title>
        <authorList>
            <person name="Fernandez-Fueyo E."/>
            <person name="Ruiz-Duenas F.J."/>
            <person name="Ferreira P."/>
            <person name="Floudas D."/>
            <person name="Hibbett D.S."/>
            <person name="Canessa P."/>
            <person name="Larrondo L.F."/>
            <person name="James T.Y."/>
            <person name="Seelenfreund D."/>
            <person name="Lobos S."/>
            <person name="Polanco R."/>
            <person name="Tello M."/>
            <person name="Honda Y."/>
            <person name="Watanabe T."/>
            <person name="Watanabe T."/>
            <person name="Ryu J.S."/>
            <person name="Kubicek C.P."/>
            <person name="Schmoll M."/>
            <person name="Gaskell J."/>
            <person name="Hammel K.E."/>
            <person name="St John F.J."/>
            <person name="Vanden Wymelenberg A."/>
            <person name="Sabat G."/>
            <person name="Splinter BonDurant S."/>
            <person name="Syed K."/>
            <person name="Yadav J.S."/>
            <person name="Doddapaneni H."/>
            <person name="Subramanian V."/>
            <person name="Lavin J.L."/>
            <person name="Oguiza J.A."/>
            <person name="Perez G."/>
            <person name="Pisabarro A.G."/>
            <person name="Ramirez L."/>
            <person name="Santoyo F."/>
            <person name="Master E."/>
            <person name="Coutinho P.M."/>
            <person name="Henrissat B."/>
            <person name="Lombard V."/>
            <person name="Magnuson J.K."/>
            <person name="Kuees U."/>
            <person name="Hori C."/>
            <person name="Igarashi K."/>
            <person name="Samejima M."/>
            <person name="Held B.W."/>
            <person name="Barry K.W."/>
            <person name="LaButti K.M."/>
            <person name="Lapidus A."/>
            <person name="Lindquist E.A."/>
            <person name="Lucas S.M."/>
            <person name="Riley R."/>
            <person name="Salamov A.A."/>
            <person name="Hoffmeister D."/>
            <person name="Schwenk D."/>
            <person name="Hadar Y."/>
            <person name="Yarden O."/>
            <person name="de Vries R.P."/>
            <person name="Wiebenga A."/>
            <person name="Stenlid J."/>
            <person name="Eastwood D."/>
            <person name="Grigoriev I.V."/>
            <person name="Berka R.M."/>
            <person name="Blanchette R.A."/>
            <person name="Kersten P."/>
            <person name="Martinez A.T."/>
            <person name="Vicuna R."/>
            <person name="Cullen D."/>
        </authorList>
    </citation>
    <scope>NUCLEOTIDE SEQUENCE [LARGE SCALE GENOMIC DNA]</scope>
    <source>
        <strain evidence="3 4">B</strain>
    </source>
</reference>
<dbReference type="Pfam" id="PF00568">
    <property type="entry name" value="WH1"/>
    <property type="match status" value="1"/>
</dbReference>
<dbReference type="HOGENOM" id="CLU_1291676_0_0_1"/>
<evidence type="ECO:0000313" key="4">
    <source>
        <dbReference type="Proteomes" id="UP000016930"/>
    </source>
</evidence>
<feature type="non-terminal residue" evidence="3">
    <location>
        <position position="1"/>
    </location>
</feature>
<evidence type="ECO:0000256" key="1">
    <source>
        <dbReference type="SAM" id="MobiDB-lite"/>
    </source>
</evidence>
<evidence type="ECO:0000313" key="3">
    <source>
        <dbReference type="EMBL" id="EMD36222.1"/>
    </source>
</evidence>
<keyword evidence="4" id="KW-1185">Reference proteome</keyword>
<evidence type="ECO:0000259" key="2">
    <source>
        <dbReference type="PROSITE" id="PS50229"/>
    </source>
</evidence>
<dbReference type="AlphaFoldDB" id="M2RCR7"/>
<dbReference type="InterPro" id="IPR011993">
    <property type="entry name" value="PH-like_dom_sf"/>
</dbReference>
<gene>
    <name evidence="3" type="ORF">CERSUDRAFT_84288</name>
</gene>
<dbReference type="OrthoDB" id="8963340at2759"/>
<dbReference type="Proteomes" id="UP000016930">
    <property type="component" value="Unassembled WGS sequence"/>
</dbReference>
<dbReference type="PROSITE" id="PS50229">
    <property type="entry name" value="WH1"/>
    <property type="match status" value="1"/>
</dbReference>
<feature type="domain" description="WH1" evidence="2">
    <location>
        <begin position="17"/>
        <end position="131"/>
    </location>
</feature>
<dbReference type="EMBL" id="KB445798">
    <property type="protein sequence ID" value="EMD36222.1"/>
    <property type="molecule type" value="Genomic_DNA"/>
</dbReference>
<dbReference type="STRING" id="914234.M2RCR7"/>
<feature type="region of interest" description="Disordered" evidence="1">
    <location>
        <begin position="178"/>
        <end position="214"/>
    </location>
</feature>
<dbReference type="InterPro" id="IPR000697">
    <property type="entry name" value="WH1/EVH1_dom"/>
</dbReference>